<evidence type="ECO:0000313" key="3">
    <source>
        <dbReference type="EMBL" id="MCC9036305.1"/>
    </source>
</evidence>
<dbReference type="Gene3D" id="3.40.630.30">
    <property type="match status" value="1"/>
</dbReference>
<gene>
    <name evidence="2" type="ORF">IEW27_02180</name>
    <name evidence="3" type="ORF">LNP80_18970</name>
</gene>
<dbReference type="PROSITE" id="PS51186">
    <property type="entry name" value="GNAT"/>
    <property type="match status" value="1"/>
</dbReference>
<evidence type="ECO:0000313" key="2">
    <source>
        <dbReference type="EMBL" id="MBD3903405.1"/>
    </source>
</evidence>
<keyword evidence="4" id="KW-1185">Reference proteome</keyword>
<evidence type="ECO:0000313" key="4">
    <source>
        <dbReference type="Proteomes" id="UP000603715"/>
    </source>
</evidence>
<accession>A0A9Q3V0I0</accession>
<reference evidence="4" key="2">
    <citation type="submission" date="2023-07" db="EMBL/GenBank/DDBJ databases">
        <title>Description of novel Chryseobacterium sp. strain C-2.</title>
        <authorList>
            <person name="Saticioglu I.B."/>
        </authorList>
    </citation>
    <scope>NUCLEOTIDE SEQUENCE [LARGE SCALE GENOMIC DNA]</scope>
    <source>
        <strain evidence="4">C-2</strain>
    </source>
</reference>
<dbReference type="EMBL" id="JACXXP010000001">
    <property type="protein sequence ID" value="MBD3903405.1"/>
    <property type="molecule type" value="Genomic_DNA"/>
</dbReference>
<name>A0A9Q3V0I0_9FLAO</name>
<proteinExistence type="predicted"/>
<comment type="caution">
    <text evidence="3">The sequence shown here is derived from an EMBL/GenBank/DDBJ whole genome shotgun (WGS) entry which is preliminary data.</text>
</comment>
<dbReference type="Proteomes" id="UP000603715">
    <property type="component" value="Unassembled WGS sequence"/>
</dbReference>
<dbReference type="Proteomes" id="UP001107960">
    <property type="component" value="Unassembled WGS sequence"/>
</dbReference>
<organism evidence="3 5">
    <name type="scientific">Chryseobacterium muglaense</name>
    <dbReference type="NCBI Taxonomy" id="2893752"/>
    <lineage>
        <taxon>Bacteria</taxon>
        <taxon>Pseudomonadati</taxon>
        <taxon>Bacteroidota</taxon>
        <taxon>Flavobacteriia</taxon>
        <taxon>Flavobacteriales</taxon>
        <taxon>Weeksellaceae</taxon>
        <taxon>Chryseobacterium group</taxon>
        <taxon>Chryseobacterium</taxon>
    </lineage>
</organism>
<dbReference type="GO" id="GO:0016747">
    <property type="term" value="F:acyltransferase activity, transferring groups other than amino-acyl groups"/>
    <property type="evidence" value="ECO:0007669"/>
    <property type="project" value="InterPro"/>
</dbReference>
<reference evidence="2" key="3">
    <citation type="submission" date="2024-05" db="EMBL/GenBank/DDBJ databases">
        <title>Description of novel Chryseobacterium sp. strain C-2.</title>
        <authorList>
            <person name="Saticioglu I.B."/>
        </authorList>
    </citation>
    <scope>NUCLEOTIDE SEQUENCE</scope>
    <source>
        <strain evidence="2">C-2</strain>
    </source>
</reference>
<sequence length="219" mass="25354">MIIKPHSITNKQRQEILKLVEENAESISVHVYDKKSPIYNYLKTREVIKIGVYLSRIGSTGIDRTNIVLYTNDSGTVTGFILYHQVVNQTKDVAIICTIVSDKFRRKGILKVMMTELQNDYNSISLSCFLETTTIYSKFGFQIAEQWQTQVGMYYGYFDDGKIVTVDDELLDKTEPVLQALRNFQKNDPNWKQTVIVLNQRNEAESKKVEDFINKNFTK</sequence>
<dbReference type="InterPro" id="IPR016181">
    <property type="entry name" value="Acyl_CoA_acyltransferase"/>
</dbReference>
<reference evidence="3" key="1">
    <citation type="submission" date="2021-11" db="EMBL/GenBank/DDBJ databases">
        <title>Description of novel Chryseobacterium species.</title>
        <authorList>
            <person name="Saticioglu I.B."/>
            <person name="Ay H."/>
            <person name="Altun S."/>
            <person name="Duman M."/>
        </authorList>
    </citation>
    <scope>NUCLEOTIDE SEQUENCE</scope>
    <source>
        <strain evidence="3">C-39</strain>
    </source>
</reference>
<dbReference type="AlphaFoldDB" id="A0A9Q3V0I0"/>
<dbReference type="InterPro" id="IPR000182">
    <property type="entry name" value="GNAT_dom"/>
</dbReference>
<protein>
    <submittedName>
        <fullName evidence="3">GNAT family N-acetyltransferase</fullName>
    </submittedName>
</protein>
<evidence type="ECO:0000313" key="5">
    <source>
        <dbReference type="Proteomes" id="UP001107960"/>
    </source>
</evidence>
<feature type="domain" description="N-acetyltransferase" evidence="1">
    <location>
        <begin position="1"/>
        <end position="160"/>
    </location>
</feature>
<dbReference type="EMBL" id="JAJJML010000001">
    <property type="protein sequence ID" value="MCC9036305.1"/>
    <property type="molecule type" value="Genomic_DNA"/>
</dbReference>
<dbReference type="RefSeq" id="WP_191178033.1">
    <property type="nucleotide sequence ID" value="NZ_JACXXP010000001.1"/>
</dbReference>
<dbReference type="SUPFAM" id="SSF55729">
    <property type="entry name" value="Acyl-CoA N-acyltransferases (Nat)"/>
    <property type="match status" value="1"/>
</dbReference>
<evidence type="ECO:0000259" key="1">
    <source>
        <dbReference type="PROSITE" id="PS51186"/>
    </source>
</evidence>